<reference evidence="4 5" key="1">
    <citation type="journal article" date="2022" name="Allergy">
        <title>Genome assembly and annotation of Periplaneta americana reveal a comprehensive cockroach allergen profile.</title>
        <authorList>
            <person name="Wang L."/>
            <person name="Xiong Q."/>
            <person name="Saelim N."/>
            <person name="Wang L."/>
            <person name="Nong W."/>
            <person name="Wan A.T."/>
            <person name="Shi M."/>
            <person name="Liu X."/>
            <person name="Cao Q."/>
            <person name="Hui J.H.L."/>
            <person name="Sookrung N."/>
            <person name="Leung T.F."/>
            <person name="Tungtrongchitr A."/>
            <person name="Tsui S.K.W."/>
        </authorList>
    </citation>
    <scope>NUCLEOTIDE SEQUENCE [LARGE SCALE GENOMIC DNA]</scope>
    <source>
        <strain evidence="4">PWHHKU_190912</strain>
    </source>
</reference>
<feature type="domain" description="DUF4817" evidence="3">
    <location>
        <begin position="91"/>
        <end position="128"/>
    </location>
</feature>
<protein>
    <recommendedName>
        <fullName evidence="3">DUF4817 domain-containing protein</fullName>
    </recommendedName>
</protein>
<dbReference type="Proteomes" id="UP001148838">
    <property type="component" value="Unassembled WGS sequence"/>
</dbReference>
<dbReference type="EMBL" id="JAJSOF020000038">
    <property type="protein sequence ID" value="KAJ4427468.1"/>
    <property type="molecule type" value="Genomic_DNA"/>
</dbReference>
<evidence type="ECO:0000256" key="2">
    <source>
        <dbReference type="SAM" id="Phobius"/>
    </source>
</evidence>
<keyword evidence="2" id="KW-0472">Membrane</keyword>
<gene>
    <name evidence="4" type="ORF">ANN_25116</name>
</gene>
<evidence type="ECO:0000259" key="3">
    <source>
        <dbReference type="Pfam" id="PF16087"/>
    </source>
</evidence>
<sequence length="256" mass="26745">MAGLCEGGNEPSGSLKAICKHSPAPLESDGLQSVTQAESSPHTTDTPQDAGGVHLVMAAISCIIIIALNTSSLFVSHGNSSQYKQARAAGAEYADIVYVYGLCDGNATAAVLAYQARFPNRRIPSAQVKPGIGWRIGQSGAGIVIARTAPPLPGLLREIFSGGEPVPPVGNRCRPRSVIFMTLIVMKIITEDGNRFQPAEQGSPPAKLHAVIQGAELTSDEIPGPGLADPPTNPVSPENKPHLTGTFRLSVRTSLP</sequence>
<feature type="compositionally biased region" description="Polar residues" evidence="1">
    <location>
        <begin position="30"/>
        <end position="47"/>
    </location>
</feature>
<organism evidence="4 5">
    <name type="scientific">Periplaneta americana</name>
    <name type="common">American cockroach</name>
    <name type="synonym">Blatta americana</name>
    <dbReference type="NCBI Taxonomy" id="6978"/>
    <lineage>
        <taxon>Eukaryota</taxon>
        <taxon>Metazoa</taxon>
        <taxon>Ecdysozoa</taxon>
        <taxon>Arthropoda</taxon>
        <taxon>Hexapoda</taxon>
        <taxon>Insecta</taxon>
        <taxon>Pterygota</taxon>
        <taxon>Neoptera</taxon>
        <taxon>Polyneoptera</taxon>
        <taxon>Dictyoptera</taxon>
        <taxon>Blattodea</taxon>
        <taxon>Blattoidea</taxon>
        <taxon>Blattidae</taxon>
        <taxon>Blattinae</taxon>
        <taxon>Periplaneta</taxon>
    </lineage>
</organism>
<keyword evidence="2" id="KW-1133">Transmembrane helix</keyword>
<feature type="region of interest" description="Disordered" evidence="1">
    <location>
        <begin position="26"/>
        <end position="48"/>
    </location>
</feature>
<name>A0ABQ8S0E2_PERAM</name>
<feature type="region of interest" description="Disordered" evidence="1">
    <location>
        <begin position="219"/>
        <end position="256"/>
    </location>
</feature>
<dbReference type="Pfam" id="PF16087">
    <property type="entry name" value="DUF4817"/>
    <property type="match status" value="1"/>
</dbReference>
<comment type="caution">
    <text evidence="4">The sequence shown here is derived from an EMBL/GenBank/DDBJ whole genome shotgun (WGS) entry which is preliminary data.</text>
</comment>
<proteinExistence type="predicted"/>
<accession>A0ABQ8S0E2</accession>
<evidence type="ECO:0000313" key="4">
    <source>
        <dbReference type="EMBL" id="KAJ4427468.1"/>
    </source>
</evidence>
<evidence type="ECO:0000256" key="1">
    <source>
        <dbReference type="SAM" id="MobiDB-lite"/>
    </source>
</evidence>
<keyword evidence="5" id="KW-1185">Reference proteome</keyword>
<keyword evidence="2" id="KW-0812">Transmembrane</keyword>
<evidence type="ECO:0000313" key="5">
    <source>
        <dbReference type="Proteomes" id="UP001148838"/>
    </source>
</evidence>
<dbReference type="InterPro" id="IPR032135">
    <property type="entry name" value="DUF4817"/>
</dbReference>
<feature type="transmembrane region" description="Helical" evidence="2">
    <location>
        <begin position="55"/>
        <end position="75"/>
    </location>
</feature>